<gene>
    <name evidence="1" type="ORF">AYBTSS11_LOCUS17636</name>
</gene>
<evidence type="ECO:0000313" key="2">
    <source>
        <dbReference type="Proteomes" id="UP001189624"/>
    </source>
</evidence>
<dbReference type="Gramene" id="rna-AYBTSS11_LOCUS17636">
    <property type="protein sequence ID" value="CAJ1958255.1"/>
    <property type="gene ID" value="gene-AYBTSS11_LOCUS17636"/>
</dbReference>
<sequence>MATTGGDLGTQKIKDIVTYAQLWKRIRANKMKPHYFPSTSIVVKKWVALRDD</sequence>
<dbReference type="AlphaFoldDB" id="A0AA86SNU3"/>
<dbReference type="EMBL" id="OY731402">
    <property type="protein sequence ID" value="CAJ1958255.1"/>
    <property type="molecule type" value="Genomic_DNA"/>
</dbReference>
<name>A0AA86SNU3_9FABA</name>
<accession>A0AA86SNU3</accession>
<proteinExistence type="predicted"/>
<dbReference type="Proteomes" id="UP001189624">
    <property type="component" value="Chromosome 5"/>
</dbReference>
<reference evidence="1" key="1">
    <citation type="submission" date="2023-10" db="EMBL/GenBank/DDBJ databases">
        <authorList>
            <person name="Domelevo Entfellner J.-B."/>
        </authorList>
    </citation>
    <scope>NUCLEOTIDE SEQUENCE</scope>
</reference>
<evidence type="ECO:0000313" key="1">
    <source>
        <dbReference type="EMBL" id="CAJ1958255.1"/>
    </source>
</evidence>
<keyword evidence="2" id="KW-1185">Reference proteome</keyword>
<organism evidence="1 2">
    <name type="scientific">Sphenostylis stenocarpa</name>
    <dbReference type="NCBI Taxonomy" id="92480"/>
    <lineage>
        <taxon>Eukaryota</taxon>
        <taxon>Viridiplantae</taxon>
        <taxon>Streptophyta</taxon>
        <taxon>Embryophyta</taxon>
        <taxon>Tracheophyta</taxon>
        <taxon>Spermatophyta</taxon>
        <taxon>Magnoliopsida</taxon>
        <taxon>eudicotyledons</taxon>
        <taxon>Gunneridae</taxon>
        <taxon>Pentapetalae</taxon>
        <taxon>rosids</taxon>
        <taxon>fabids</taxon>
        <taxon>Fabales</taxon>
        <taxon>Fabaceae</taxon>
        <taxon>Papilionoideae</taxon>
        <taxon>50 kb inversion clade</taxon>
        <taxon>NPAAA clade</taxon>
        <taxon>indigoferoid/millettioid clade</taxon>
        <taxon>Phaseoleae</taxon>
        <taxon>Sphenostylis</taxon>
    </lineage>
</organism>
<protein>
    <submittedName>
        <fullName evidence="1">Uncharacterized protein</fullName>
    </submittedName>
</protein>